<protein>
    <recommendedName>
        <fullName evidence="3">DUF8017 domain-containing protein</fullName>
    </recommendedName>
</protein>
<organism evidence="4 5">
    <name type="scientific">Nocardia seriolae</name>
    <dbReference type="NCBI Taxonomy" id="37332"/>
    <lineage>
        <taxon>Bacteria</taxon>
        <taxon>Bacillati</taxon>
        <taxon>Actinomycetota</taxon>
        <taxon>Actinomycetes</taxon>
        <taxon>Mycobacteriales</taxon>
        <taxon>Nocardiaceae</taxon>
        <taxon>Nocardia</taxon>
    </lineage>
</organism>
<dbReference type="AlphaFoldDB" id="A0ABC9Z0L9"/>
<feature type="compositionally biased region" description="Basic and acidic residues" evidence="1">
    <location>
        <begin position="1"/>
        <end position="14"/>
    </location>
</feature>
<reference evidence="5" key="1">
    <citation type="submission" date="2015-07" db="EMBL/GenBank/DDBJ databases">
        <title>Nocardia seriolae U-1 whole genome shotgun sequence.</title>
        <authorList>
            <person name="Imajoh M."/>
            <person name="Fukumoto Y."/>
            <person name="Sukeda M."/>
            <person name="Yamane J."/>
            <person name="Yamasaki K."/>
            <person name="Shimizu M."/>
            <person name="Ohnishi K."/>
            <person name="Oshima S."/>
        </authorList>
    </citation>
    <scope>NUCLEOTIDE SEQUENCE [LARGE SCALE GENOMIC DNA]</scope>
    <source>
        <strain evidence="5">U-1</strain>
    </source>
</reference>
<name>A0ABC9Z0L9_9NOCA</name>
<reference evidence="4 5" key="2">
    <citation type="journal article" date="2016" name="Genome Announc.">
        <title>Draft Genome Sequence of Erythromycin- and Oxytetracycline-Sensitive Nocardia seriolae Strain U-1 (NBRC 110359).</title>
        <authorList>
            <person name="Imajoh M."/>
            <person name="Sukeda M."/>
            <person name="Shimizu M."/>
            <person name="Yamane J."/>
            <person name="Ohnishi K."/>
            <person name="Oshima S."/>
        </authorList>
    </citation>
    <scope>NUCLEOTIDE SEQUENCE [LARGE SCALE GENOMIC DNA]</scope>
    <source>
        <strain evidence="4 5">U-1</strain>
    </source>
</reference>
<comment type="caution">
    <text evidence="4">The sequence shown here is derived from an EMBL/GenBank/DDBJ whole genome shotgun (WGS) entry which is preliminary data.</text>
</comment>
<evidence type="ECO:0000256" key="1">
    <source>
        <dbReference type="SAM" id="MobiDB-lite"/>
    </source>
</evidence>
<dbReference type="Proteomes" id="UP000037179">
    <property type="component" value="Unassembled WGS sequence"/>
</dbReference>
<feature type="compositionally biased region" description="Pro residues" evidence="1">
    <location>
        <begin position="35"/>
        <end position="52"/>
    </location>
</feature>
<dbReference type="Pfam" id="PF26056">
    <property type="entry name" value="DUF8017"/>
    <property type="match status" value="1"/>
</dbReference>
<dbReference type="EMBL" id="BBYQ01000107">
    <property type="protein sequence ID" value="GAP31228.1"/>
    <property type="molecule type" value="Genomic_DNA"/>
</dbReference>
<accession>A0ABC9Z0L9</accession>
<keyword evidence="5" id="KW-1185">Reference proteome</keyword>
<evidence type="ECO:0000313" key="4">
    <source>
        <dbReference type="EMBL" id="GAP31228.1"/>
    </source>
</evidence>
<feature type="region of interest" description="Disordered" evidence="1">
    <location>
        <begin position="1"/>
        <end position="72"/>
    </location>
</feature>
<keyword evidence="2" id="KW-0472">Membrane</keyword>
<evidence type="ECO:0000259" key="3">
    <source>
        <dbReference type="Pfam" id="PF26056"/>
    </source>
</evidence>
<keyword evidence="2" id="KW-0812">Transmembrane</keyword>
<sequence>MSGGNDDRDIDPERTTSSGDWWQGPIHGPRAQGPGPQPPPHPHPNTPAPGPNPYRNGPSRYQSAPNPVPPVWNPYATGPNAFQPQPSGSRNRLWLLVAVGALVVAIVAVVAIIFVNHDPGRSASPATTSVTTTTARFTTTTAVHTNTTAPATTLTPTISGYQVVVPTGYKVAWDVPSDWIDDPTATSYGTDADNLPIAGMADEGENYCPDNVRTQMFLTASQISDAAAAAADIGTHVARIGWSTGSAITPGTGQDFKTSDGGMHGTFLETKGTFTAPAGCATTFSVYTFAVSAGDKGSLVLVIGADTGMERSMTPGFARRIFGTLRTI</sequence>
<feature type="transmembrane region" description="Helical" evidence="2">
    <location>
        <begin position="93"/>
        <end position="115"/>
    </location>
</feature>
<evidence type="ECO:0000313" key="5">
    <source>
        <dbReference type="Proteomes" id="UP000037179"/>
    </source>
</evidence>
<proteinExistence type="predicted"/>
<gene>
    <name evidence="4" type="ORF">NSK11_contig00107-0022</name>
</gene>
<dbReference type="InterPro" id="IPR058330">
    <property type="entry name" value="DUF8017"/>
</dbReference>
<keyword evidence="2" id="KW-1133">Transmembrane helix</keyword>
<feature type="domain" description="DUF8017" evidence="3">
    <location>
        <begin position="155"/>
        <end position="327"/>
    </location>
</feature>
<evidence type="ECO:0000256" key="2">
    <source>
        <dbReference type="SAM" id="Phobius"/>
    </source>
</evidence>